<proteinExistence type="predicted"/>
<dbReference type="InterPro" id="IPR042236">
    <property type="entry name" value="PI3K_accessory_sf"/>
</dbReference>
<sequence length="119" mass="13241">MDLLGSVLARYKQAAVAHGEATAQGNYRAGNQQYEQLIWHYLALRTAGSEGLAHLLTLLADENTSVACWAATHLLPYYEQQAIETLNRIATHTDIVAFNAEMTLQEWRNGRLKLDDPTG</sequence>
<reference evidence="1 2" key="1">
    <citation type="submission" date="2017-01" db="EMBL/GenBank/DDBJ databases">
        <title>A new Hymenobacter.</title>
        <authorList>
            <person name="Liang Y."/>
            <person name="Feng F."/>
        </authorList>
    </citation>
    <scope>NUCLEOTIDE SEQUENCE [LARGE SCALE GENOMIC DNA]</scope>
    <source>
        <strain evidence="1">MIMBbqt21</strain>
    </source>
</reference>
<dbReference type="Gene3D" id="1.25.40.70">
    <property type="entry name" value="Phosphatidylinositol 3-kinase, accessory domain (PIK)"/>
    <property type="match status" value="1"/>
</dbReference>
<organism evidence="1 2">
    <name type="scientific">Hymenobacter crusticola</name>
    <dbReference type="NCBI Taxonomy" id="1770526"/>
    <lineage>
        <taxon>Bacteria</taxon>
        <taxon>Pseudomonadati</taxon>
        <taxon>Bacteroidota</taxon>
        <taxon>Cytophagia</taxon>
        <taxon>Cytophagales</taxon>
        <taxon>Hymenobacteraceae</taxon>
        <taxon>Hymenobacter</taxon>
    </lineage>
</organism>
<evidence type="ECO:0000313" key="2">
    <source>
        <dbReference type="Proteomes" id="UP000194873"/>
    </source>
</evidence>
<evidence type="ECO:0000313" key="1">
    <source>
        <dbReference type="EMBL" id="OUJ67710.1"/>
    </source>
</evidence>
<dbReference type="Proteomes" id="UP000194873">
    <property type="component" value="Unassembled WGS sequence"/>
</dbReference>
<name>A0A243W5A9_9BACT</name>
<dbReference type="AlphaFoldDB" id="A0A243W5A9"/>
<protein>
    <submittedName>
        <fullName evidence="1">Uncharacterized protein</fullName>
    </submittedName>
</protein>
<dbReference type="InterPro" id="IPR016024">
    <property type="entry name" value="ARM-type_fold"/>
</dbReference>
<comment type="caution">
    <text evidence="1">The sequence shown here is derived from an EMBL/GenBank/DDBJ whole genome shotgun (WGS) entry which is preliminary data.</text>
</comment>
<dbReference type="EMBL" id="MTSE01000068">
    <property type="protein sequence ID" value="OUJ67710.1"/>
    <property type="molecule type" value="Genomic_DNA"/>
</dbReference>
<gene>
    <name evidence="1" type="ORF">BXP70_28670</name>
</gene>
<keyword evidence="2" id="KW-1185">Reference proteome</keyword>
<accession>A0A243W5A9</accession>
<dbReference type="SUPFAM" id="SSF48371">
    <property type="entry name" value="ARM repeat"/>
    <property type="match status" value="1"/>
</dbReference>